<dbReference type="InterPro" id="IPR014748">
    <property type="entry name" value="Enoyl-CoA_hydra_C"/>
</dbReference>
<comment type="similarity">
    <text evidence="1 3">Belongs to the enoyl-CoA hydratase/isomerase family.</text>
</comment>
<dbReference type="STRING" id="1601833.SAMN05518684_11041"/>
<dbReference type="InterPro" id="IPR029045">
    <property type="entry name" value="ClpP/crotonase-like_dom_sf"/>
</dbReference>
<keyword evidence="5" id="KW-1185">Reference proteome</keyword>
<evidence type="ECO:0000313" key="4">
    <source>
        <dbReference type="EMBL" id="SES18736.1"/>
    </source>
</evidence>
<dbReference type="PROSITE" id="PS00166">
    <property type="entry name" value="ENOYL_COA_HYDRATASE"/>
    <property type="match status" value="1"/>
</dbReference>
<keyword evidence="2" id="KW-0456">Lyase</keyword>
<protein>
    <submittedName>
        <fullName evidence="4">2-(1,2-epoxy-1,2-dihydrophenyl)acetyl-CoA isomerase</fullName>
    </submittedName>
</protein>
<dbReference type="PANTHER" id="PTHR11941">
    <property type="entry name" value="ENOYL-COA HYDRATASE-RELATED"/>
    <property type="match status" value="1"/>
</dbReference>
<dbReference type="Proteomes" id="UP000198571">
    <property type="component" value="Unassembled WGS sequence"/>
</dbReference>
<dbReference type="AlphaFoldDB" id="A0A1H9VAE1"/>
<dbReference type="RefSeq" id="WP_093052902.1">
    <property type="nucleotide sequence ID" value="NZ_FOGT01000010.1"/>
</dbReference>
<evidence type="ECO:0000256" key="2">
    <source>
        <dbReference type="ARBA" id="ARBA00023239"/>
    </source>
</evidence>
<accession>A0A1H9VAE1</accession>
<dbReference type="EMBL" id="FOGT01000010">
    <property type="protein sequence ID" value="SES18736.1"/>
    <property type="molecule type" value="Genomic_DNA"/>
</dbReference>
<evidence type="ECO:0000256" key="3">
    <source>
        <dbReference type="RuleBase" id="RU003707"/>
    </source>
</evidence>
<dbReference type="InterPro" id="IPR018376">
    <property type="entry name" value="Enoyl-CoA_hyd/isom_CS"/>
</dbReference>
<reference evidence="5" key="1">
    <citation type="submission" date="2016-10" db="EMBL/GenBank/DDBJ databases">
        <authorList>
            <person name="Varghese N."/>
            <person name="Submissions S."/>
        </authorList>
    </citation>
    <scope>NUCLEOTIDE SEQUENCE [LARGE SCALE GENOMIC DNA]</scope>
    <source>
        <strain evidence="5">S9</strain>
    </source>
</reference>
<dbReference type="GO" id="GO:0006635">
    <property type="term" value="P:fatty acid beta-oxidation"/>
    <property type="evidence" value="ECO:0007669"/>
    <property type="project" value="TreeGrafter"/>
</dbReference>
<dbReference type="GO" id="GO:0016829">
    <property type="term" value="F:lyase activity"/>
    <property type="evidence" value="ECO:0007669"/>
    <property type="project" value="UniProtKB-KW"/>
</dbReference>
<evidence type="ECO:0000256" key="1">
    <source>
        <dbReference type="ARBA" id="ARBA00005254"/>
    </source>
</evidence>
<organism evidence="4 5">
    <name type="scientific">Salipaludibacillus aurantiacus</name>
    <dbReference type="NCBI Taxonomy" id="1601833"/>
    <lineage>
        <taxon>Bacteria</taxon>
        <taxon>Bacillati</taxon>
        <taxon>Bacillota</taxon>
        <taxon>Bacilli</taxon>
        <taxon>Bacillales</taxon>
        <taxon>Bacillaceae</taxon>
    </lineage>
</organism>
<dbReference type="PANTHER" id="PTHR11941:SF54">
    <property type="entry name" value="ENOYL-COA HYDRATASE, MITOCHONDRIAL"/>
    <property type="match status" value="1"/>
</dbReference>
<dbReference type="InterPro" id="IPR001753">
    <property type="entry name" value="Enoyl-CoA_hydra/iso"/>
</dbReference>
<keyword evidence="4" id="KW-0413">Isomerase</keyword>
<dbReference type="OrthoDB" id="9775794at2"/>
<dbReference type="Pfam" id="PF00378">
    <property type="entry name" value="ECH_1"/>
    <property type="match status" value="1"/>
</dbReference>
<gene>
    <name evidence="4" type="ORF">SAMN05518684_11041</name>
</gene>
<dbReference type="GO" id="GO:0016853">
    <property type="term" value="F:isomerase activity"/>
    <property type="evidence" value="ECO:0007669"/>
    <property type="project" value="UniProtKB-KW"/>
</dbReference>
<evidence type="ECO:0000313" key="5">
    <source>
        <dbReference type="Proteomes" id="UP000198571"/>
    </source>
</evidence>
<proteinExistence type="inferred from homology"/>
<sequence length="247" mass="26871">MKTVKYDVKDGIATIMMNRPEVKNAINEEMHKDLYEAFQEARRDNDVQVIVLTGTEGAFSSGADLKSIPVKEMETFDHGEYLERTYNQLLLLIDEIDKPTLAYMNGTAVGAGLSLALACDFRFASSDAKIALSFLHIGLTPDAGASYFLPRLVGMGKAIELGLGGSISPEEALKIGLINQIGDPAQFVQALKQAPHPAYGWMKKNMKAGMDSSLRDVLYAEVEGQRAAGKSEAHLQAVMAFLNRAKG</sequence>
<dbReference type="CDD" id="cd06558">
    <property type="entry name" value="crotonase-like"/>
    <property type="match status" value="1"/>
</dbReference>
<dbReference type="Gene3D" id="1.10.12.10">
    <property type="entry name" value="Lyase 2-enoyl-coa Hydratase, Chain A, domain 2"/>
    <property type="match status" value="1"/>
</dbReference>
<dbReference type="Gene3D" id="3.90.226.10">
    <property type="entry name" value="2-enoyl-CoA Hydratase, Chain A, domain 1"/>
    <property type="match status" value="1"/>
</dbReference>
<name>A0A1H9VAE1_9BACI</name>
<dbReference type="SUPFAM" id="SSF52096">
    <property type="entry name" value="ClpP/crotonase"/>
    <property type="match status" value="1"/>
</dbReference>